<reference evidence="9 10" key="1">
    <citation type="submission" date="2014-09" db="EMBL/GenBank/DDBJ databases">
        <title>Genome sequencing and annotation of Bacillus Okhensis strain Kh10-101T.</title>
        <authorList>
            <person name="Prakash J.S."/>
        </authorList>
    </citation>
    <scope>NUCLEOTIDE SEQUENCE [LARGE SCALE GENOMIC DNA]</scope>
    <source>
        <strain evidence="10">Kh10-101T</strain>
    </source>
</reference>
<gene>
    <name evidence="9" type="ORF">LQ50_03500</name>
</gene>
<feature type="transmembrane region" description="Helical" evidence="8">
    <location>
        <begin position="171"/>
        <end position="190"/>
    </location>
</feature>
<protein>
    <submittedName>
        <fullName evidence="9">Multidrug transporter</fullName>
    </submittedName>
</protein>
<evidence type="ECO:0000256" key="1">
    <source>
        <dbReference type="ARBA" id="ARBA00004651"/>
    </source>
</evidence>
<dbReference type="PANTHER" id="PTHR43549">
    <property type="entry name" value="MULTIDRUG RESISTANCE PROTEIN YPNP-RELATED"/>
    <property type="match status" value="1"/>
</dbReference>
<feature type="transmembrane region" description="Helical" evidence="8">
    <location>
        <begin position="385"/>
        <end position="409"/>
    </location>
</feature>
<evidence type="ECO:0000313" key="9">
    <source>
        <dbReference type="EMBL" id="KHF41315.1"/>
    </source>
</evidence>
<dbReference type="InterPro" id="IPR002528">
    <property type="entry name" value="MATE_fam"/>
</dbReference>
<dbReference type="PIRSF" id="PIRSF006603">
    <property type="entry name" value="DinF"/>
    <property type="match status" value="1"/>
</dbReference>
<evidence type="ECO:0000256" key="8">
    <source>
        <dbReference type="SAM" id="Phobius"/>
    </source>
</evidence>
<feature type="transmembrane region" description="Helical" evidence="8">
    <location>
        <begin position="20"/>
        <end position="38"/>
    </location>
</feature>
<dbReference type="STRING" id="333138.LQ50_03500"/>
<feature type="transmembrane region" description="Helical" evidence="8">
    <location>
        <begin position="96"/>
        <end position="117"/>
    </location>
</feature>
<keyword evidence="6 8" id="KW-1133">Transmembrane helix</keyword>
<dbReference type="Proteomes" id="UP000030832">
    <property type="component" value="Unassembled WGS sequence"/>
</dbReference>
<evidence type="ECO:0000256" key="3">
    <source>
        <dbReference type="ARBA" id="ARBA00022448"/>
    </source>
</evidence>
<keyword evidence="5 8" id="KW-0812">Transmembrane</keyword>
<dbReference type="PANTHER" id="PTHR43549:SF3">
    <property type="entry name" value="MULTIDRUG RESISTANCE PROTEIN YPNP-RELATED"/>
    <property type="match status" value="1"/>
</dbReference>
<dbReference type="EMBL" id="JRJU01000003">
    <property type="protein sequence ID" value="KHF41315.1"/>
    <property type="molecule type" value="Genomic_DNA"/>
</dbReference>
<feature type="transmembrane region" description="Helical" evidence="8">
    <location>
        <begin position="283"/>
        <end position="305"/>
    </location>
</feature>
<dbReference type="CDD" id="cd13138">
    <property type="entry name" value="MATE_yoeA_like"/>
    <property type="match status" value="1"/>
</dbReference>
<dbReference type="GO" id="GO:0042910">
    <property type="term" value="F:xenobiotic transmembrane transporter activity"/>
    <property type="evidence" value="ECO:0007669"/>
    <property type="project" value="InterPro"/>
</dbReference>
<evidence type="ECO:0000256" key="5">
    <source>
        <dbReference type="ARBA" id="ARBA00022692"/>
    </source>
</evidence>
<evidence type="ECO:0000313" key="10">
    <source>
        <dbReference type="Proteomes" id="UP000030832"/>
    </source>
</evidence>
<accession>A0A0B0IJ46</accession>
<dbReference type="InterPro" id="IPR052031">
    <property type="entry name" value="Membrane_Transporter-Flippase"/>
</dbReference>
<feature type="transmembrane region" description="Helical" evidence="8">
    <location>
        <begin position="415"/>
        <end position="436"/>
    </location>
</feature>
<dbReference type="GO" id="GO:0005886">
    <property type="term" value="C:plasma membrane"/>
    <property type="evidence" value="ECO:0007669"/>
    <property type="project" value="UniProtKB-SubCell"/>
</dbReference>
<dbReference type="InterPro" id="IPR048279">
    <property type="entry name" value="MdtK-like"/>
</dbReference>
<dbReference type="Pfam" id="PF01554">
    <property type="entry name" value="MatE"/>
    <property type="match status" value="2"/>
</dbReference>
<keyword evidence="7 8" id="KW-0472">Membrane</keyword>
<comment type="subcellular location">
    <subcellularLocation>
        <location evidence="1">Cell membrane</location>
        <topology evidence="1">Multi-pass membrane protein</topology>
    </subcellularLocation>
</comment>
<dbReference type="OrthoDB" id="9776324at2"/>
<evidence type="ECO:0000256" key="7">
    <source>
        <dbReference type="ARBA" id="ARBA00023136"/>
    </source>
</evidence>
<feature type="transmembrane region" description="Helical" evidence="8">
    <location>
        <begin position="235"/>
        <end position="263"/>
    </location>
</feature>
<name>A0A0B0IJ46_9BACI</name>
<feature type="transmembrane region" description="Helical" evidence="8">
    <location>
        <begin position="50"/>
        <end position="75"/>
    </location>
</feature>
<dbReference type="RefSeq" id="WP_034626185.1">
    <property type="nucleotide sequence ID" value="NZ_JRJU01000003.1"/>
</dbReference>
<feature type="transmembrane region" description="Helical" evidence="8">
    <location>
        <begin position="196"/>
        <end position="214"/>
    </location>
</feature>
<dbReference type="NCBIfam" id="TIGR00797">
    <property type="entry name" value="matE"/>
    <property type="match status" value="1"/>
</dbReference>
<feature type="transmembrane region" description="Helical" evidence="8">
    <location>
        <begin position="137"/>
        <end position="159"/>
    </location>
</feature>
<dbReference type="eggNOG" id="COG0534">
    <property type="taxonomic scope" value="Bacteria"/>
</dbReference>
<evidence type="ECO:0000256" key="6">
    <source>
        <dbReference type="ARBA" id="ARBA00022989"/>
    </source>
</evidence>
<sequence>MSQSKQMDFTNGEIMRKMILFSWPIFLTNLLQTSYQFIDSLWVGNLLGPSALGAITISATVVFTTLSFIIGINSATLTVISQRRGANDEEGLKDSLNAFVFVLGTLAILLGLIGFLFSGTILRFMGTPDEMLPLARSYLQINFVGILFLFGYNFIGTVLRALGDSRTPIRFIIIAVILNALLDPLFIHVFQWGIEGAAYATIISQGTAFVYGLWYSIHRANVPFQIPTLPEKRYFLILFKMGLPAGLSMMAISGGILAIMTVVTSFGEEVVAGFGAAQRLDSLIMLPALTLGAAVNSMAGQNIGAKLWGRVNEIAKQALLLIVVISLFISAIVYFGAEAFIRMFVQDEETVQFGTMYVKTVAFFYPFLGVNFVLNGIARAAGAMFPVLILNIISFWILRYPLTAIFSAWLGESGIALGMGVSFIISSFIAGGYYFLGNWRKISENIEENTAKKEEKQDS</sequence>
<keyword evidence="10" id="KW-1185">Reference proteome</keyword>
<comment type="caution">
    <text evidence="9">The sequence shown here is derived from an EMBL/GenBank/DDBJ whole genome shotgun (WGS) entry which is preliminary data.</text>
</comment>
<evidence type="ECO:0000256" key="4">
    <source>
        <dbReference type="ARBA" id="ARBA00022475"/>
    </source>
</evidence>
<dbReference type="GO" id="GO:0015297">
    <property type="term" value="F:antiporter activity"/>
    <property type="evidence" value="ECO:0007669"/>
    <property type="project" value="InterPro"/>
</dbReference>
<comment type="similarity">
    <text evidence="2">Belongs to the multi antimicrobial extrusion (MATE) (TC 2.A.66.1) family.</text>
</comment>
<evidence type="ECO:0000256" key="2">
    <source>
        <dbReference type="ARBA" id="ARBA00010199"/>
    </source>
</evidence>
<proteinExistence type="inferred from homology"/>
<dbReference type="AlphaFoldDB" id="A0A0B0IJ46"/>
<feature type="transmembrane region" description="Helical" evidence="8">
    <location>
        <begin position="317"/>
        <end position="337"/>
    </location>
</feature>
<feature type="transmembrane region" description="Helical" evidence="8">
    <location>
        <begin position="357"/>
        <end position="378"/>
    </location>
</feature>
<organism evidence="9 10">
    <name type="scientific">Halalkalibacter okhensis</name>
    <dbReference type="NCBI Taxonomy" id="333138"/>
    <lineage>
        <taxon>Bacteria</taxon>
        <taxon>Bacillati</taxon>
        <taxon>Bacillota</taxon>
        <taxon>Bacilli</taxon>
        <taxon>Bacillales</taxon>
        <taxon>Bacillaceae</taxon>
        <taxon>Halalkalibacter</taxon>
    </lineage>
</organism>
<keyword evidence="3" id="KW-0813">Transport</keyword>
<keyword evidence="4" id="KW-1003">Cell membrane</keyword>